<dbReference type="Proteomes" id="UP000663848">
    <property type="component" value="Unassembled WGS sequence"/>
</dbReference>
<comment type="caution">
    <text evidence="2">The sequence shown here is derived from an EMBL/GenBank/DDBJ whole genome shotgun (WGS) entry which is preliminary data.</text>
</comment>
<dbReference type="Proteomes" id="UP000663873">
    <property type="component" value="Unassembled WGS sequence"/>
</dbReference>
<name>A0A822G8J6_9BILA</name>
<sequence>MTEVPGRVLTAPKIQYGGR</sequence>
<protein>
    <submittedName>
        <fullName evidence="2">Uncharacterized protein</fullName>
    </submittedName>
</protein>
<evidence type="ECO:0000313" key="1">
    <source>
        <dbReference type="EMBL" id="CAF4915728.1"/>
    </source>
</evidence>
<dbReference type="EMBL" id="CAJOBR010093040">
    <property type="protein sequence ID" value="CAF5143621.1"/>
    <property type="molecule type" value="Genomic_DNA"/>
</dbReference>
<dbReference type="EMBL" id="CAJOBP010081275">
    <property type="protein sequence ID" value="CAF4915728.1"/>
    <property type="molecule type" value="Genomic_DNA"/>
</dbReference>
<reference evidence="2" key="1">
    <citation type="submission" date="2021-02" db="EMBL/GenBank/DDBJ databases">
        <authorList>
            <person name="Nowell W R."/>
        </authorList>
    </citation>
    <scope>NUCLEOTIDE SEQUENCE</scope>
</reference>
<gene>
    <name evidence="2" type="ORF">QYT958_LOCUS47936</name>
    <name evidence="1" type="ORF">UJA718_LOCUS46177</name>
</gene>
<feature type="non-terminal residue" evidence="2">
    <location>
        <position position="19"/>
    </location>
</feature>
<accession>A0A822G8J6</accession>
<evidence type="ECO:0000313" key="2">
    <source>
        <dbReference type="EMBL" id="CAF5143621.1"/>
    </source>
</evidence>
<organism evidence="2 3">
    <name type="scientific">Rotaria socialis</name>
    <dbReference type="NCBI Taxonomy" id="392032"/>
    <lineage>
        <taxon>Eukaryota</taxon>
        <taxon>Metazoa</taxon>
        <taxon>Spiralia</taxon>
        <taxon>Gnathifera</taxon>
        <taxon>Rotifera</taxon>
        <taxon>Eurotatoria</taxon>
        <taxon>Bdelloidea</taxon>
        <taxon>Philodinida</taxon>
        <taxon>Philodinidae</taxon>
        <taxon>Rotaria</taxon>
    </lineage>
</organism>
<evidence type="ECO:0000313" key="4">
    <source>
        <dbReference type="Proteomes" id="UP000663873"/>
    </source>
</evidence>
<keyword evidence="4" id="KW-1185">Reference proteome</keyword>
<proteinExistence type="predicted"/>
<evidence type="ECO:0000313" key="3">
    <source>
        <dbReference type="Proteomes" id="UP000663848"/>
    </source>
</evidence>
<dbReference type="AlphaFoldDB" id="A0A822G8J6"/>